<feature type="transmembrane region" description="Helical" evidence="6">
    <location>
        <begin position="369"/>
        <end position="391"/>
    </location>
</feature>
<feature type="transmembrane region" description="Helical" evidence="6">
    <location>
        <begin position="411"/>
        <end position="432"/>
    </location>
</feature>
<feature type="transmembrane region" description="Helical" evidence="6">
    <location>
        <begin position="20"/>
        <end position="41"/>
    </location>
</feature>
<name>A0ABP5C3G7_9ACTN</name>
<feature type="transmembrane region" description="Helical" evidence="6">
    <location>
        <begin position="292"/>
        <end position="314"/>
    </location>
</feature>
<dbReference type="Proteomes" id="UP001500571">
    <property type="component" value="Unassembled WGS sequence"/>
</dbReference>
<evidence type="ECO:0000313" key="8">
    <source>
        <dbReference type="Proteomes" id="UP001500571"/>
    </source>
</evidence>
<protein>
    <recommendedName>
        <fullName evidence="9">APC family permease</fullName>
    </recommendedName>
</protein>
<evidence type="ECO:0008006" key="9">
    <source>
        <dbReference type="Google" id="ProtNLM"/>
    </source>
</evidence>
<feature type="transmembrane region" description="Helical" evidence="6">
    <location>
        <begin position="47"/>
        <end position="67"/>
    </location>
</feature>
<feature type="transmembrane region" description="Helical" evidence="6">
    <location>
        <begin position="248"/>
        <end position="272"/>
    </location>
</feature>
<evidence type="ECO:0000256" key="2">
    <source>
        <dbReference type="ARBA" id="ARBA00022475"/>
    </source>
</evidence>
<dbReference type="Gene3D" id="1.20.1740.10">
    <property type="entry name" value="Amino acid/polyamine transporter I"/>
    <property type="match status" value="1"/>
</dbReference>
<evidence type="ECO:0000256" key="3">
    <source>
        <dbReference type="ARBA" id="ARBA00022692"/>
    </source>
</evidence>
<reference evidence="8" key="1">
    <citation type="journal article" date="2019" name="Int. J. Syst. Evol. Microbiol.">
        <title>The Global Catalogue of Microorganisms (GCM) 10K type strain sequencing project: providing services to taxonomists for standard genome sequencing and annotation.</title>
        <authorList>
            <consortium name="The Broad Institute Genomics Platform"/>
            <consortium name="The Broad Institute Genome Sequencing Center for Infectious Disease"/>
            <person name="Wu L."/>
            <person name="Ma J."/>
        </authorList>
    </citation>
    <scope>NUCLEOTIDE SEQUENCE [LARGE SCALE GENOMIC DNA]</scope>
    <source>
        <strain evidence="8">JCM 15309</strain>
    </source>
</reference>
<dbReference type="PANTHER" id="PTHR42770">
    <property type="entry name" value="AMINO ACID TRANSPORTER-RELATED"/>
    <property type="match status" value="1"/>
</dbReference>
<feature type="transmembrane region" description="Helical" evidence="6">
    <location>
        <begin position="215"/>
        <end position="236"/>
    </location>
</feature>
<proteinExistence type="predicted"/>
<sequence>MSFHDTTADTHQYPKTLRWWDGWVISLSIPAILFVLIGSAVGSLGAWTAAALLGIVAVAGCLQNYIYSELAGMFKDKVGGISMYAHQGWRTRLSVVGPLATYGYWFAWSSALSVYGIQIGALVKAQWFEGQTWTVHIGWVDFGFEHAVALGVLLITWGANVLGMRLAMWVMYVAGALTLIPVMIFALAPLLSSDWSLSNLTWNLSASGFPEWKTALAWMFVLAWSVYGIEAVASFVPEFRDTARDTRIALRMAGLFVVAVYLLVPFGIGGLVTQKEAATDPVTIYVGAFERIVPGGSWMVSVCVIAGLFMIMLATTADGGRALHGSAISGLSVKQMTKLNRFGAPGVAMSLDMVVNALLIVFVGSSLAVIVAGVTGYLLAHILALTGFLLLRRDFPDVTRPIKLGRKWTWIAVVLATFDIALLVVGTVSTGITGYGSIVDALIGFAILGTSLVLFYFRRVHQDKQKWVWRVPRSAVLAELAYSPVLQDTANPAGTPEPAAS</sequence>
<keyword evidence="8" id="KW-1185">Reference proteome</keyword>
<organism evidence="7 8">
    <name type="scientific">Nocardioides panacihumi</name>
    <dbReference type="NCBI Taxonomy" id="400774"/>
    <lineage>
        <taxon>Bacteria</taxon>
        <taxon>Bacillati</taxon>
        <taxon>Actinomycetota</taxon>
        <taxon>Actinomycetes</taxon>
        <taxon>Propionibacteriales</taxon>
        <taxon>Nocardioidaceae</taxon>
        <taxon>Nocardioides</taxon>
    </lineage>
</organism>
<comment type="caution">
    <text evidence="7">The sequence shown here is derived from an EMBL/GenBank/DDBJ whole genome shotgun (WGS) entry which is preliminary data.</text>
</comment>
<evidence type="ECO:0000313" key="7">
    <source>
        <dbReference type="EMBL" id="GAA1955430.1"/>
    </source>
</evidence>
<keyword evidence="2" id="KW-1003">Cell membrane</keyword>
<comment type="subcellular location">
    <subcellularLocation>
        <location evidence="1">Cell membrane</location>
        <topology evidence="1">Multi-pass membrane protein</topology>
    </subcellularLocation>
</comment>
<feature type="transmembrane region" description="Helical" evidence="6">
    <location>
        <begin position="143"/>
        <end position="162"/>
    </location>
</feature>
<feature type="transmembrane region" description="Helical" evidence="6">
    <location>
        <begin position="102"/>
        <end position="123"/>
    </location>
</feature>
<keyword evidence="5 6" id="KW-0472">Membrane</keyword>
<dbReference type="RefSeq" id="WP_344043669.1">
    <property type="nucleotide sequence ID" value="NZ_BAAAPB010000001.1"/>
</dbReference>
<evidence type="ECO:0000256" key="5">
    <source>
        <dbReference type="ARBA" id="ARBA00023136"/>
    </source>
</evidence>
<keyword evidence="3 6" id="KW-0812">Transmembrane</keyword>
<feature type="transmembrane region" description="Helical" evidence="6">
    <location>
        <begin position="342"/>
        <end position="363"/>
    </location>
</feature>
<dbReference type="PIRSF" id="PIRSF006060">
    <property type="entry name" value="AA_transporter"/>
    <property type="match status" value="1"/>
</dbReference>
<feature type="transmembrane region" description="Helical" evidence="6">
    <location>
        <begin position="169"/>
        <end position="191"/>
    </location>
</feature>
<dbReference type="InterPro" id="IPR002293">
    <property type="entry name" value="AA/rel_permease1"/>
</dbReference>
<dbReference type="Pfam" id="PF13520">
    <property type="entry name" value="AA_permease_2"/>
    <property type="match status" value="1"/>
</dbReference>
<feature type="transmembrane region" description="Helical" evidence="6">
    <location>
        <begin position="438"/>
        <end position="457"/>
    </location>
</feature>
<gene>
    <name evidence="7" type="ORF">GCM10009798_13330</name>
</gene>
<dbReference type="InterPro" id="IPR050367">
    <property type="entry name" value="APC_superfamily"/>
</dbReference>
<accession>A0ABP5C3G7</accession>
<dbReference type="EMBL" id="BAAAPB010000001">
    <property type="protein sequence ID" value="GAA1955430.1"/>
    <property type="molecule type" value="Genomic_DNA"/>
</dbReference>
<keyword evidence="4 6" id="KW-1133">Transmembrane helix</keyword>
<evidence type="ECO:0000256" key="1">
    <source>
        <dbReference type="ARBA" id="ARBA00004651"/>
    </source>
</evidence>
<evidence type="ECO:0000256" key="4">
    <source>
        <dbReference type="ARBA" id="ARBA00022989"/>
    </source>
</evidence>
<dbReference type="PANTHER" id="PTHR42770:SF7">
    <property type="entry name" value="MEMBRANE PROTEIN"/>
    <property type="match status" value="1"/>
</dbReference>
<evidence type="ECO:0000256" key="6">
    <source>
        <dbReference type="SAM" id="Phobius"/>
    </source>
</evidence>